<dbReference type="GO" id="GO:0007165">
    <property type="term" value="P:signal transduction"/>
    <property type="evidence" value="ECO:0007669"/>
    <property type="project" value="UniProtKB-KW"/>
</dbReference>
<feature type="transmembrane region" description="Helical" evidence="9">
    <location>
        <begin position="144"/>
        <end position="166"/>
    </location>
</feature>
<evidence type="ECO:0000256" key="4">
    <source>
        <dbReference type="ARBA" id="ARBA00022725"/>
    </source>
</evidence>
<keyword evidence="7" id="KW-0675">Receptor</keyword>
<feature type="transmembrane region" description="Helical" evidence="9">
    <location>
        <begin position="38"/>
        <end position="57"/>
    </location>
</feature>
<dbReference type="GO" id="GO:0005549">
    <property type="term" value="F:odorant binding"/>
    <property type="evidence" value="ECO:0007669"/>
    <property type="project" value="InterPro"/>
</dbReference>
<dbReference type="GO" id="GO:0016020">
    <property type="term" value="C:membrane"/>
    <property type="evidence" value="ECO:0007669"/>
    <property type="project" value="UniProtKB-SubCell"/>
</dbReference>
<comment type="subcellular location">
    <subcellularLocation>
        <location evidence="1">Membrane</location>
        <topology evidence="1">Multi-pass membrane protein</topology>
    </subcellularLocation>
</comment>
<keyword evidence="3 9" id="KW-0812">Transmembrane</keyword>
<keyword evidence="2" id="KW-0716">Sensory transduction</keyword>
<evidence type="ECO:0000256" key="8">
    <source>
        <dbReference type="ARBA" id="ARBA00023224"/>
    </source>
</evidence>
<dbReference type="AlphaFoldDB" id="A0AAV7XP10"/>
<keyword evidence="4" id="KW-0552">Olfaction</keyword>
<evidence type="ECO:0000256" key="6">
    <source>
        <dbReference type="ARBA" id="ARBA00023136"/>
    </source>
</evidence>
<feature type="transmembrane region" description="Helical" evidence="9">
    <location>
        <begin position="117"/>
        <end position="137"/>
    </location>
</feature>
<protein>
    <submittedName>
        <fullName evidence="10">Uncharacterized protein</fullName>
    </submittedName>
</protein>
<organism evidence="10 11">
    <name type="scientific">Megalurothrips usitatus</name>
    <name type="common">bean blossom thrips</name>
    <dbReference type="NCBI Taxonomy" id="439358"/>
    <lineage>
        <taxon>Eukaryota</taxon>
        <taxon>Metazoa</taxon>
        <taxon>Ecdysozoa</taxon>
        <taxon>Arthropoda</taxon>
        <taxon>Hexapoda</taxon>
        <taxon>Insecta</taxon>
        <taxon>Pterygota</taxon>
        <taxon>Neoptera</taxon>
        <taxon>Paraneoptera</taxon>
        <taxon>Thysanoptera</taxon>
        <taxon>Terebrantia</taxon>
        <taxon>Thripoidea</taxon>
        <taxon>Thripidae</taxon>
        <taxon>Megalurothrips</taxon>
    </lineage>
</organism>
<evidence type="ECO:0000256" key="7">
    <source>
        <dbReference type="ARBA" id="ARBA00023170"/>
    </source>
</evidence>
<keyword evidence="8" id="KW-0807">Transducer</keyword>
<evidence type="ECO:0000256" key="3">
    <source>
        <dbReference type="ARBA" id="ARBA00022692"/>
    </source>
</evidence>
<evidence type="ECO:0000256" key="5">
    <source>
        <dbReference type="ARBA" id="ARBA00022989"/>
    </source>
</evidence>
<accession>A0AAV7XP10</accession>
<proteinExistence type="predicted"/>
<dbReference type="EMBL" id="JAPTSV010000007">
    <property type="protein sequence ID" value="KAJ1526392.1"/>
    <property type="molecule type" value="Genomic_DNA"/>
</dbReference>
<name>A0AAV7XP10_9NEOP</name>
<gene>
    <name evidence="10" type="ORF">ONE63_009532</name>
</gene>
<sequence length="238" mass="25469">MRVYAWVAAGSVVLPHATTLKPVPALWPPVPEGSGGTVLNALLAFFVAGLGVVNCISYSDFLSLHLVATISSGGLYGALAAWLQASSGESELRAIMRAHGELNALATELDDVSAPFLPMYLLPPLGGTALATCGFLFGSFTTNYLSLVPQIFIVFMPICLYADVLWTSSGPDMCWAAHCSGWMEWQTAPRRTLGVLMARTSRPQALTVKAFGPADREACLSVLKTWFSFLQALTNLSH</sequence>
<evidence type="ECO:0000256" key="9">
    <source>
        <dbReference type="SAM" id="Phobius"/>
    </source>
</evidence>
<dbReference type="Proteomes" id="UP001075354">
    <property type="component" value="Chromosome 7"/>
</dbReference>
<keyword evidence="6 9" id="KW-0472">Membrane</keyword>
<evidence type="ECO:0000313" key="10">
    <source>
        <dbReference type="EMBL" id="KAJ1526392.1"/>
    </source>
</evidence>
<dbReference type="GO" id="GO:0004984">
    <property type="term" value="F:olfactory receptor activity"/>
    <property type="evidence" value="ECO:0007669"/>
    <property type="project" value="InterPro"/>
</dbReference>
<dbReference type="Pfam" id="PF02949">
    <property type="entry name" value="7tm_6"/>
    <property type="match status" value="1"/>
</dbReference>
<keyword evidence="11" id="KW-1185">Reference proteome</keyword>
<evidence type="ECO:0000256" key="1">
    <source>
        <dbReference type="ARBA" id="ARBA00004141"/>
    </source>
</evidence>
<comment type="caution">
    <text evidence="10">The sequence shown here is derived from an EMBL/GenBank/DDBJ whole genome shotgun (WGS) entry which is preliminary data.</text>
</comment>
<evidence type="ECO:0000256" key="2">
    <source>
        <dbReference type="ARBA" id="ARBA00022606"/>
    </source>
</evidence>
<feature type="transmembrane region" description="Helical" evidence="9">
    <location>
        <begin position="64"/>
        <end position="83"/>
    </location>
</feature>
<reference evidence="10" key="1">
    <citation type="submission" date="2022-12" db="EMBL/GenBank/DDBJ databases">
        <title>Chromosome-level genome assembly of the bean flower thrips Megalurothrips usitatus.</title>
        <authorList>
            <person name="Ma L."/>
            <person name="Liu Q."/>
            <person name="Li H."/>
            <person name="Cai W."/>
        </authorList>
    </citation>
    <scope>NUCLEOTIDE SEQUENCE</scope>
    <source>
        <strain evidence="10">Cailab_2022a</strain>
    </source>
</reference>
<dbReference type="InterPro" id="IPR004117">
    <property type="entry name" value="7tm6_olfct_rcpt"/>
</dbReference>
<keyword evidence="5 9" id="KW-1133">Transmembrane helix</keyword>
<evidence type="ECO:0000313" key="11">
    <source>
        <dbReference type="Proteomes" id="UP001075354"/>
    </source>
</evidence>